<sequence>METDPVVELSTEFNSLRDYLSKSRNRIGEIARRAGILIEPDEFYTNTNPGDIISKLVHFMDEILSLPWTTEALMFATFAAQGSFGHAFLPDGCDPLIDTLAELCSALPEITDSMELVADPISRPDQEHLVRGREEEDYKFEELVRGGEEEDYKFKELVRGGEEEDYKFEELVRGGEEEDYKFEEWVRGGEDEDLKFEEWVRGGEDEDYKFEELVRGGEEEDYKFEEWVRGGEDEDLKFEEWVRGGEDEDLKFEEWVRGGEDEDLKFEEW</sequence>
<evidence type="ECO:0000313" key="1">
    <source>
        <dbReference type="EMBL" id="OXA48478.1"/>
    </source>
</evidence>
<dbReference type="Proteomes" id="UP000198287">
    <property type="component" value="Unassembled WGS sequence"/>
</dbReference>
<dbReference type="EMBL" id="LNIX01000011">
    <property type="protein sequence ID" value="OXA48478.1"/>
    <property type="molecule type" value="Genomic_DNA"/>
</dbReference>
<name>A0A226DTY4_FOLCA</name>
<reference evidence="1 2" key="1">
    <citation type="submission" date="2015-12" db="EMBL/GenBank/DDBJ databases">
        <title>The genome of Folsomia candida.</title>
        <authorList>
            <person name="Faddeeva A."/>
            <person name="Derks M.F."/>
            <person name="Anvar Y."/>
            <person name="Smit S."/>
            <person name="Van Straalen N."/>
            <person name="Roelofs D."/>
        </authorList>
    </citation>
    <scope>NUCLEOTIDE SEQUENCE [LARGE SCALE GENOMIC DNA]</scope>
    <source>
        <strain evidence="1 2">VU population</strain>
        <tissue evidence="1">Whole body</tissue>
    </source>
</reference>
<proteinExistence type="predicted"/>
<protein>
    <submittedName>
        <fullName evidence="1">Reticulocyte-binding protein 2 a</fullName>
    </submittedName>
</protein>
<organism evidence="1 2">
    <name type="scientific">Folsomia candida</name>
    <name type="common">Springtail</name>
    <dbReference type="NCBI Taxonomy" id="158441"/>
    <lineage>
        <taxon>Eukaryota</taxon>
        <taxon>Metazoa</taxon>
        <taxon>Ecdysozoa</taxon>
        <taxon>Arthropoda</taxon>
        <taxon>Hexapoda</taxon>
        <taxon>Collembola</taxon>
        <taxon>Entomobryomorpha</taxon>
        <taxon>Isotomoidea</taxon>
        <taxon>Isotomidae</taxon>
        <taxon>Proisotominae</taxon>
        <taxon>Folsomia</taxon>
    </lineage>
</organism>
<accession>A0A226DTY4</accession>
<gene>
    <name evidence="1" type="ORF">Fcan01_16534</name>
</gene>
<dbReference type="AlphaFoldDB" id="A0A226DTY4"/>
<keyword evidence="2" id="KW-1185">Reference proteome</keyword>
<dbReference type="OrthoDB" id="6105938at2759"/>
<comment type="caution">
    <text evidence="1">The sequence shown here is derived from an EMBL/GenBank/DDBJ whole genome shotgun (WGS) entry which is preliminary data.</text>
</comment>
<feature type="non-terminal residue" evidence="1">
    <location>
        <position position="269"/>
    </location>
</feature>
<evidence type="ECO:0000313" key="2">
    <source>
        <dbReference type="Proteomes" id="UP000198287"/>
    </source>
</evidence>